<dbReference type="RefSeq" id="WP_184588734.1">
    <property type="nucleotide sequence ID" value="NZ_BMUP01000001.1"/>
</dbReference>
<dbReference type="PRINTS" id="PR00039">
    <property type="entry name" value="HTHLYSR"/>
</dbReference>
<dbReference type="Proteomes" id="UP000572907">
    <property type="component" value="Unassembled WGS sequence"/>
</dbReference>
<proteinExistence type="inferred from homology"/>
<dbReference type="PROSITE" id="PS50931">
    <property type="entry name" value="HTH_LYSR"/>
    <property type="match status" value="1"/>
</dbReference>
<dbReference type="PANTHER" id="PTHR30346">
    <property type="entry name" value="TRANSCRIPTIONAL DUAL REGULATOR HCAR-RELATED"/>
    <property type="match status" value="1"/>
</dbReference>
<dbReference type="InterPro" id="IPR036388">
    <property type="entry name" value="WH-like_DNA-bd_sf"/>
</dbReference>
<gene>
    <name evidence="6" type="ORF">FHS41_001399</name>
</gene>
<keyword evidence="3 6" id="KW-0238">DNA-binding</keyword>
<evidence type="ECO:0000256" key="1">
    <source>
        <dbReference type="ARBA" id="ARBA00009437"/>
    </source>
</evidence>
<dbReference type="GO" id="GO:0003700">
    <property type="term" value="F:DNA-binding transcription factor activity"/>
    <property type="evidence" value="ECO:0007669"/>
    <property type="project" value="InterPro"/>
</dbReference>
<dbReference type="GO" id="GO:0003677">
    <property type="term" value="F:DNA binding"/>
    <property type="evidence" value="ECO:0007669"/>
    <property type="project" value="UniProtKB-KW"/>
</dbReference>
<evidence type="ECO:0000256" key="4">
    <source>
        <dbReference type="ARBA" id="ARBA00023163"/>
    </source>
</evidence>
<keyword evidence="4" id="KW-0804">Transcription</keyword>
<dbReference type="GO" id="GO:0032993">
    <property type="term" value="C:protein-DNA complex"/>
    <property type="evidence" value="ECO:0007669"/>
    <property type="project" value="TreeGrafter"/>
</dbReference>
<sequence length="276" mass="28856">MNQLDTRELAYFVAVAETLHFSQAAERLGITQPPLSRAIAHLERRVGVPLLERTTRQVTLTAAGEVFLTECRTILAAMDTAVRKARKAAAQRVTIAARPGSGPGVLPALLAAAAGGADGVHADVVFTYDELGALQDGTADIALMCQTVATPGLELMELGPEEPVVLLPAGHPLSDRPFLTLAEVEALAGYEAQLPNEPLDTMVDRVALGRLVVVLGESVRDRLGGSVRAVPVHGYPATQLVLAWLPGARPAASRLTATAHAVLAGRTPGPSALAEL</sequence>
<dbReference type="Gene3D" id="1.10.10.10">
    <property type="entry name" value="Winged helix-like DNA-binding domain superfamily/Winged helix DNA-binding domain"/>
    <property type="match status" value="1"/>
</dbReference>
<comment type="caution">
    <text evidence="6">The sequence shown here is derived from an EMBL/GenBank/DDBJ whole genome shotgun (WGS) entry which is preliminary data.</text>
</comment>
<dbReference type="InterPro" id="IPR005119">
    <property type="entry name" value="LysR_subst-bd"/>
</dbReference>
<protein>
    <submittedName>
        <fullName evidence="6">DNA-binding transcriptional LysR family regulator</fullName>
    </submittedName>
</protein>
<dbReference type="Gene3D" id="3.40.190.10">
    <property type="entry name" value="Periplasmic binding protein-like II"/>
    <property type="match status" value="2"/>
</dbReference>
<keyword evidence="2" id="KW-0805">Transcription regulation</keyword>
<dbReference type="EMBL" id="JACHXE010000001">
    <property type="protein sequence ID" value="MBB3074930.1"/>
    <property type="molecule type" value="Genomic_DNA"/>
</dbReference>
<accession>A0A7W4ZLW6</accession>
<evidence type="ECO:0000259" key="5">
    <source>
        <dbReference type="PROSITE" id="PS50931"/>
    </source>
</evidence>
<dbReference type="SUPFAM" id="SSF53850">
    <property type="entry name" value="Periplasmic binding protein-like II"/>
    <property type="match status" value="1"/>
</dbReference>
<dbReference type="InterPro" id="IPR036390">
    <property type="entry name" value="WH_DNA-bd_sf"/>
</dbReference>
<comment type="similarity">
    <text evidence="1">Belongs to the LysR transcriptional regulatory family.</text>
</comment>
<organism evidence="6 7">
    <name type="scientific">Streptomyces violarus</name>
    <dbReference type="NCBI Taxonomy" id="67380"/>
    <lineage>
        <taxon>Bacteria</taxon>
        <taxon>Bacillati</taxon>
        <taxon>Actinomycetota</taxon>
        <taxon>Actinomycetes</taxon>
        <taxon>Kitasatosporales</taxon>
        <taxon>Streptomycetaceae</taxon>
        <taxon>Streptomyces</taxon>
    </lineage>
</organism>
<dbReference type="Pfam" id="PF03466">
    <property type="entry name" value="LysR_substrate"/>
    <property type="match status" value="1"/>
</dbReference>
<dbReference type="AlphaFoldDB" id="A0A7W4ZLW6"/>
<keyword evidence="7" id="KW-1185">Reference proteome</keyword>
<dbReference type="SUPFAM" id="SSF46785">
    <property type="entry name" value="Winged helix' DNA-binding domain"/>
    <property type="match status" value="1"/>
</dbReference>
<dbReference type="Pfam" id="PF00126">
    <property type="entry name" value="HTH_1"/>
    <property type="match status" value="1"/>
</dbReference>
<dbReference type="InterPro" id="IPR000847">
    <property type="entry name" value="LysR_HTH_N"/>
</dbReference>
<evidence type="ECO:0000256" key="2">
    <source>
        <dbReference type="ARBA" id="ARBA00023015"/>
    </source>
</evidence>
<dbReference type="PANTHER" id="PTHR30346:SF0">
    <property type="entry name" value="HCA OPERON TRANSCRIPTIONAL ACTIVATOR HCAR"/>
    <property type="match status" value="1"/>
</dbReference>
<evidence type="ECO:0000313" key="7">
    <source>
        <dbReference type="Proteomes" id="UP000572907"/>
    </source>
</evidence>
<dbReference type="FunFam" id="1.10.10.10:FF:000001">
    <property type="entry name" value="LysR family transcriptional regulator"/>
    <property type="match status" value="1"/>
</dbReference>
<evidence type="ECO:0000256" key="3">
    <source>
        <dbReference type="ARBA" id="ARBA00023125"/>
    </source>
</evidence>
<evidence type="ECO:0000313" key="6">
    <source>
        <dbReference type="EMBL" id="MBB3074930.1"/>
    </source>
</evidence>
<name>A0A7W4ZLW6_9ACTN</name>
<reference evidence="6 7" key="1">
    <citation type="submission" date="2020-08" db="EMBL/GenBank/DDBJ databases">
        <title>Genomic Encyclopedia of Type Strains, Phase III (KMG-III): the genomes of soil and plant-associated and newly described type strains.</title>
        <authorList>
            <person name="Whitman W."/>
        </authorList>
    </citation>
    <scope>NUCLEOTIDE SEQUENCE [LARGE SCALE GENOMIC DNA]</scope>
    <source>
        <strain evidence="6 7">CECT 3237</strain>
    </source>
</reference>
<feature type="domain" description="HTH lysR-type" evidence="5">
    <location>
        <begin position="4"/>
        <end position="61"/>
    </location>
</feature>